<comment type="caution">
    <text evidence="2">The sequence shown here is derived from an EMBL/GenBank/DDBJ whole genome shotgun (WGS) entry which is preliminary data.</text>
</comment>
<keyword evidence="2" id="KW-0808">Transferase</keyword>
<protein>
    <submittedName>
        <fullName evidence="2">Phosphotransferase</fullName>
    </submittedName>
</protein>
<dbReference type="Proteomes" id="UP000323454">
    <property type="component" value="Unassembled WGS sequence"/>
</dbReference>
<dbReference type="InterPro" id="IPR016259">
    <property type="entry name" value="Hygromycin-B_Kinase"/>
</dbReference>
<accession>A0A5B2WST2</accession>
<feature type="domain" description="Aminoglycoside phosphotransferase" evidence="1">
    <location>
        <begin position="47"/>
        <end position="272"/>
    </location>
</feature>
<dbReference type="PIRSF" id="PIRSF000707">
    <property type="entry name" value="Hygromycin-B_kinase"/>
    <property type="match status" value="1"/>
</dbReference>
<dbReference type="InterPro" id="IPR011009">
    <property type="entry name" value="Kinase-like_dom_sf"/>
</dbReference>
<name>A0A5B2WST2_9PSEU</name>
<keyword evidence="3" id="KW-1185">Reference proteome</keyword>
<dbReference type="SUPFAM" id="SSF56112">
    <property type="entry name" value="Protein kinase-like (PK-like)"/>
    <property type="match status" value="1"/>
</dbReference>
<dbReference type="CDD" id="cd05120">
    <property type="entry name" value="APH_ChoK_like"/>
    <property type="match status" value="1"/>
</dbReference>
<evidence type="ECO:0000313" key="3">
    <source>
        <dbReference type="Proteomes" id="UP000323454"/>
    </source>
</evidence>
<sequence length="321" mass="35504">MAPRLILPDSSTDDLAEAACAEDSLLLPGVRAICARHSVDEVGDADIARFADGSLPVFALGQDLVLKLYPAVDFDDYSVEGGVLAAVHDRLPVPTPGVRGVGELDGWGYVLMDRLRGEPLDEVWPTLDEEATDRLADALGRALAALHDVDAPVVDTLDPRDWGAFLATQRESCVARQRKRGLDERWLAQIPEFLDRVALDPEPRGVLLHTEVMREHLLAARGPDGWALTGLFDFEPAMRGDAEYEFGAVGIFFSRGDRRVLRRVLTAYGYPPHELDHALSRRLLAHVLLHVYSHLPWYLRLIPVGDGVTTLDQLAEHWFGV</sequence>
<dbReference type="RefSeq" id="WP_149853584.1">
    <property type="nucleotide sequence ID" value="NZ_VUOB01000064.1"/>
</dbReference>
<dbReference type="Pfam" id="PF01636">
    <property type="entry name" value="APH"/>
    <property type="match status" value="1"/>
</dbReference>
<dbReference type="AlphaFoldDB" id="A0A5B2WST2"/>
<reference evidence="2 3" key="1">
    <citation type="submission" date="2019-09" db="EMBL/GenBank/DDBJ databases">
        <title>Goodfellowia gen. nov., a new genus of the Pseudonocardineae related to Actinoalloteichus, containing Goodfellowia coeruleoviolacea gen. nov., comb. nov. gen. nov., comb. nov.</title>
        <authorList>
            <person name="Labeda D."/>
        </authorList>
    </citation>
    <scope>NUCLEOTIDE SEQUENCE [LARGE SCALE GENOMIC DNA]</scope>
    <source>
        <strain evidence="2 3">AN110305</strain>
    </source>
</reference>
<dbReference type="EMBL" id="VUOB01000064">
    <property type="protein sequence ID" value="KAA2253890.1"/>
    <property type="molecule type" value="Genomic_DNA"/>
</dbReference>
<dbReference type="InterPro" id="IPR051678">
    <property type="entry name" value="AGP_Transferase"/>
</dbReference>
<reference evidence="2 3" key="2">
    <citation type="submission" date="2019-09" db="EMBL/GenBank/DDBJ databases">
        <authorList>
            <person name="Jin C."/>
        </authorList>
    </citation>
    <scope>NUCLEOTIDE SEQUENCE [LARGE SCALE GENOMIC DNA]</scope>
    <source>
        <strain evidence="2 3">AN110305</strain>
    </source>
</reference>
<dbReference type="Gene3D" id="3.90.1200.10">
    <property type="match status" value="1"/>
</dbReference>
<evidence type="ECO:0000259" key="1">
    <source>
        <dbReference type="Pfam" id="PF01636"/>
    </source>
</evidence>
<dbReference type="PANTHER" id="PTHR21310">
    <property type="entry name" value="AMINOGLYCOSIDE PHOSPHOTRANSFERASE-RELATED-RELATED"/>
    <property type="match status" value="1"/>
</dbReference>
<proteinExistence type="predicted"/>
<organism evidence="2 3">
    <name type="scientific">Solihabitans fulvus</name>
    <dbReference type="NCBI Taxonomy" id="1892852"/>
    <lineage>
        <taxon>Bacteria</taxon>
        <taxon>Bacillati</taxon>
        <taxon>Actinomycetota</taxon>
        <taxon>Actinomycetes</taxon>
        <taxon>Pseudonocardiales</taxon>
        <taxon>Pseudonocardiaceae</taxon>
        <taxon>Solihabitans</taxon>
    </lineage>
</organism>
<dbReference type="InterPro" id="IPR002575">
    <property type="entry name" value="Aminoglycoside_PTrfase"/>
</dbReference>
<dbReference type="PANTHER" id="PTHR21310:SF15">
    <property type="entry name" value="AMINOGLYCOSIDE PHOSPHOTRANSFERASE DOMAIN-CONTAINING PROTEIN"/>
    <property type="match status" value="1"/>
</dbReference>
<gene>
    <name evidence="2" type="ORF">F0L68_31975</name>
</gene>
<dbReference type="OrthoDB" id="2801014at2"/>
<evidence type="ECO:0000313" key="2">
    <source>
        <dbReference type="EMBL" id="KAA2253890.1"/>
    </source>
</evidence>
<dbReference type="GO" id="GO:0016740">
    <property type="term" value="F:transferase activity"/>
    <property type="evidence" value="ECO:0007669"/>
    <property type="project" value="UniProtKB-KW"/>
</dbReference>